<reference evidence="2 3" key="1">
    <citation type="submission" date="2018-12" db="EMBL/GenBank/DDBJ databases">
        <title>Hymenobacter gummosus sp. nov., isolated from a spring.</title>
        <authorList>
            <person name="Nie L."/>
        </authorList>
    </citation>
    <scope>NUCLEOTIDE SEQUENCE [LARGE SCALE GENOMIC DNA]</scope>
    <source>
        <strain evidence="2 3">KCTC 52166</strain>
    </source>
</reference>
<comment type="caution">
    <text evidence="2">The sequence shown here is derived from an EMBL/GenBank/DDBJ whole genome shotgun (WGS) entry which is preliminary data.</text>
</comment>
<gene>
    <name evidence="2" type="ORF">EJV47_24265</name>
</gene>
<dbReference type="EMBL" id="RXOF01000019">
    <property type="protein sequence ID" value="RTQ45609.1"/>
    <property type="molecule type" value="Genomic_DNA"/>
</dbReference>
<feature type="domain" description="TonB C-terminal" evidence="1">
    <location>
        <begin position="167"/>
        <end position="260"/>
    </location>
</feature>
<dbReference type="AlphaFoldDB" id="A0A431TW80"/>
<evidence type="ECO:0000259" key="1">
    <source>
        <dbReference type="PROSITE" id="PS52015"/>
    </source>
</evidence>
<dbReference type="Proteomes" id="UP000282184">
    <property type="component" value="Unassembled WGS sequence"/>
</dbReference>
<protein>
    <recommendedName>
        <fullName evidence="1">TonB C-terminal domain-containing protein</fullName>
    </recommendedName>
</protein>
<proteinExistence type="predicted"/>
<dbReference type="OrthoDB" id="886506at2"/>
<organism evidence="2 3">
    <name type="scientific">Hymenobacter gummosus</name>
    <dbReference type="NCBI Taxonomy" id="1776032"/>
    <lineage>
        <taxon>Bacteria</taxon>
        <taxon>Pseudomonadati</taxon>
        <taxon>Bacteroidota</taxon>
        <taxon>Cytophagia</taxon>
        <taxon>Cytophagales</taxon>
        <taxon>Hymenobacteraceae</taxon>
        <taxon>Hymenobacter</taxon>
    </lineage>
</organism>
<accession>A0A431TW80</accession>
<dbReference type="PROSITE" id="PS52015">
    <property type="entry name" value="TONB_CTD"/>
    <property type="match status" value="1"/>
</dbReference>
<dbReference type="InterPro" id="IPR037682">
    <property type="entry name" value="TonB_C"/>
</dbReference>
<sequence length="260" mass="29409">MIHRLAQWWRQLRASPAAPAAASPATPAAADYARVRYEAADGRPLPTAEGAARRIGYRPLPDGGLETETWELAPPEWLSTRTREQPDAQGLLSYRRTQYYPWGQERRRVALQHPPAGPPIVDYHEYFPTGELQRHRRLAEGALGTVFGLEPWVPSDPYTEEMPQFPGGMEQLMQDLTRYLKYPRQALISGQEGRILVSFTLGPDGVMRDFTAPPEAPPVLARAAIEVLEQVAQRRRWRPGFQKRRAVSVSYSVPVTFTIR</sequence>
<dbReference type="PANTHER" id="PTHR33446:SF2">
    <property type="entry name" value="PROTEIN TONB"/>
    <property type="match status" value="1"/>
</dbReference>
<evidence type="ECO:0000313" key="3">
    <source>
        <dbReference type="Proteomes" id="UP000282184"/>
    </source>
</evidence>
<evidence type="ECO:0000313" key="2">
    <source>
        <dbReference type="EMBL" id="RTQ45609.1"/>
    </source>
</evidence>
<dbReference type="Gene3D" id="3.30.1150.10">
    <property type="match status" value="1"/>
</dbReference>
<dbReference type="GO" id="GO:0055085">
    <property type="term" value="P:transmembrane transport"/>
    <property type="evidence" value="ECO:0007669"/>
    <property type="project" value="InterPro"/>
</dbReference>
<dbReference type="InterPro" id="IPR051045">
    <property type="entry name" value="TonB-dependent_transducer"/>
</dbReference>
<dbReference type="SUPFAM" id="SSF74653">
    <property type="entry name" value="TolA/TonB C-terminal domain"/>
    <property type="match status" value="1"/>
</dbReference>
<name>A0A431TW80_9BACT</name>
<keyword evidence="3" id="KW-1185">Reference proteome</keyword>
<dbReference type="Pfam" id="PF03544">
    <property type="entry name" value="TonB_C"/>
    <property type="match status" value="1"/>
</dbReference>
<dbReference type="GO" id="GO:0098797">
    <property type="term" value="C:plasma membrane protein complex"/>
    <property type="evidence" value="ECO:0007669"/>
    <property type="project" value="TreeGrafter"/>
</dbReference>
<dbReference type="PANTHER" id="PTHR33446">
    <property type="entry name" value="PROTEIN TONB-RELATED"/>
    <property type="match status" value="1"/>
</dbReference>
<dbReference type="GO" id="GO:0031992">
    <property type="term" value="F:energy transducer activity"/>
    <property type="evidence" value="ECO:0007669"/>
    <property type="project" value="TreeGrafter"/>
</dbReference>
<dbReference type="RefSeq" id="WP_126695806.1">
    <property type="nucleotide sequence ID" value="NZ_RXOF01000019.1"/>
</dbReference>